<dbReference type="UniPathway" id="UPA00659"/>
<dbReference type="Pfam" id="PF00725">
    <property type="entry name" value="3HCDH"/>
    <property type="match status" value="1"/>
</dbReference>
<evidence type="ECO:0000259" key="8">
    <source>
        <dbReference type="Pfam" id="PF00725"/>
    </source>
</evidence>
<dbReference type="AlphaFoldDB" id="A0A562BG86"/>
<keyword evidence="5" id="KW-0520">NAD</keyword>
<evidence type="ECO:0000256" key="6">
    <source>
        <dbReference type="ARBA" id="ARBA00023098"/>
    </source>
</evidence>
<keyword evidence="3" id="KW-0442">Lipid degradation</keyword>
<evidence type="ECO:0000256" key="3">
    <source>
        <dbReference type="ARBA" id="ARBA00022963"/>
    </source>
</evidence>
<dbReference type="GO" id="GO:0070403">
    <property type="term" value="F:NAD+ binding"/>
    <property type="evidence" value="ECO:0007669"/>
    <property type="project" value="InterPro"/>
</dbReference>
<dbReference type="SUPFAM" id="SSF51735">
    <property type="entry name" value="NAD(P)-binding Rossmann-fold domains"/>
    <property type="match status" value="1"/>
</dbReference>
<evidence type="ECO:0000259" key="9">
    <source>
        <dbReference type="Pfam" id="PF02737"/>
    </source>
</evidence>
<accession>A0A562BG86</accession>
<comment type="caution">
    <text evidence="10">The sequence shown here is derived from an EMBL/GenBank/DDBJ whole genome shotgun (WGS) entry which is preliminary data.</text>
</comment>
<dbReference type="Pfam" id="PF00378">
    <property type="entry name" value="ECH_1"/>
    <property type="match status" value="1"/>
</dbReference>
<dbReference type="CDD" id="cd06558">
    <property type="entry name" value="crotonase-like"/>
    <property type="match status" value="1"/>
</dbReference>
<dbReference type="InterPro" id="IPR029045">
    <property type="entry name" value="ClpP/crotonase-like_dom_sf"/>
</dbReference>
<evidence type="ECO:0000256" key="7">
    <source>
        <dbReference type="ARBA" id="ARBA00049556"/>
    </source>
</evidence>
<dbReference type="Gene3D" id="3.90.226.10">
    <property type="entry name" value="2-enoyl-CoA Hydratase, Chain A, domain 1"/>
    <property type="match status" value="1"/>
</dbReference>
<comment type="catalytic activity">
    <reaction evidence="7">
        <text>a (3S)-3-hydroxyacyl-CoA + NAD(+) = a 3-oxoacyl-CoA + NADH + H(+)</text>
        <dbReference type="Rhea" id="RHEA:22432"/>
        <dbReference type="ChEBI" id="CHEBI:15378"/>
        <dbReference type="ChEBI" id="CHEBI:57318"/>
        <dbReference type="ChEBI" id="CHEBI:57540"/>
        <dbReference type="ChEBI" id="CHEBI:57945"/>
        <dbReference type="ChEBI" id="CHEBI:90726"/>
        <dbReference type="EC" id="1.1.1.35"/>
    </reaction>
</comment>
<dbReference type="InterPro" id="IPR036291">
    <property type="entry name" value="NAD(P)-bd_dom_sf"/>
</dbReference>
<feature type="domain" description="3-hydroxyacyl-CoA dehydrogenase C-terminal" evidence="8">
    <location>
        <begin position="194"/>
        <end position="293"/>
    </location>
</feature>
<dbReference type="OrthoDB" id="5287258at2"/>
<keyword evidence="4" id="KW-0560">Oxidoreductase</keyword>
<evidence type="ECO:0000256" key="5">
    <source>
        <dbReference type="ARBA" id="ARBA00023027"/>
    </source>
</evidence>
<keyword evidence="2" id="KW-0276">Fatty acid metabolism</keyword>
<dbReference type="Gene3D" id="3.40.50.720">
    <property type="entry name" value="NAD(P)-binding Rossmann-like Domain"/>
    <property type="match status" value="1"/>
</dbReference>
<dbReference type="SUPFAM" id="SSF48179">
    <property type="entry name" value="6-phosphogluconate dehydrogenase C-terminal domain-like"/>
    <property type="match status" value="2"/>
</dbReference>
<evidence type="ECO:0000256" key="2">
    <source>
        <dbReference type="ARBA" id="ARBA00022832"/>
    </source>
</evidence>
<comment type="pathway">
    <text evidence="1">Lipid metabolism; fatty acid beta-oxidation.</text>
</comment>
<proteinExistence type="predicted"/>
<dbReference type="GO" id="GO:0006635">
    <property type="term" value="P:fatty acid beta-oxidation"/>
    <property type="evidence" value="ECO:0007669"/>
    <property type="project" value="UniProtKB-UniPathway"/>
</dbReference>
<dbReference type="InterPro" id="IPR006108">
    <property type="entry name" value="3HC_DH_C"/>
</dbReference>
<organism evidence="10 11">
    <name type="scientific">Cupriavidus gilardii J11</name>
    <dbReference type="NCBI Taxonomy" id="936133"/>
    <lineage>
        <taxon>Bacteria</taxon>
        <taxon>Pseudomonadati</taxon>
        <taxon>Pseudomonadota</taxon>
        <taxon>Betaproteobacteria</taxon>
        <taxon>Burkholderiales</taxon>
        <taxon>Burkholderiaceae</taxon>
        <taxon>Cupriavidus</taxon>
    </lineage>
</organism>
<dbReference type="InterPro" id="IPR008927">
    <property type="entry name" value="6-PGluconate_DH-like_C_sf"/>
</dbReference>
<keyword evidence="6" id="KW-0443">Lipid metabolism</keyword>
<reference evidence="10 11" key="1">
    <citation type="submission" date="2019-07" db="EMBL/GenBank/DDBJ databases">
        <title>Genome sequencing of lignin-degrading bacterial isolates.</title>
        <authorList>
            <person name="Gladden J."/>
        </authorList>
    </citation>
    <scope>NUCLEOTIDE SEQUENCE [LARGE SCALE GENOMIC DNA]</scope>
    <source>
        <strain evidence="10 11">J11</strain>
    </source>
</reference>
<protein>
    <submittedName>
        <fullName evidence="10">3-hydroxyacyl-CoA dehydrogenase</fullName>
    </submittedName>
</protein>
<sequence>MSNFIVKKVAVLGAGVMGAQIAAQLVNARVPVVLFDLPAREGQKNGIVLRAIDNLKKLSPAPLGVKDDAALIQAANYEDDLALLKECDLVIEAIAERMDWKHDLYRKIAPHLSSNAIFATNTSGLSIEALSQGFDAELKARFCGVHFFNPPRYMHLVELIPTVDTRPDILDRLEAFLTTTVGKGVVRAKDTPNFIANRVGIFSILAVFAEAGKYGIGYDVVDDLTGSKLGRAKSATFRTADVVGLDTMAHVIKTMQDNLRDDPFAPVYQTPAVLQKLVDAGALGQKSGAGFYKKEGKQIKVLDPKTGQYIDSVGKADEIVARMLKKAPAERIRLLRESTNPQAQFLWAVFRDVFHYIAVYLEQIADSAADIDLAIRWGFGWNAGPFEDWQAAGWQQVAQWVKEDIEAGKALANVPLPDWVFSGPVADNQGVHGAKGSWSPARQAFVERSALPVYRRQAFRASLAGTGVADARQAGRTVEENDAARIWVNDGYDDVLVISFKSKMNTIGPDTIDTLIRAIDLAEAEYKGLVVWQPASLQLGAPGGPFSAGANLEAAMPAFMMGGAKGVEPFVQKFQDGMMRVKYAAVPVVAAVSGIALGGGCELMLHSARRVAAMESYIGLVEVGVGLVPAGGGLKEAALAAARAAQAAGSTNYLQFATQRFQNAAMAKVSGSALEARQMGYLQPDDPIVFNVHELLHVAASQVRALAEAGYRPPLRGTLVPVAGRSGIATIRASLVNMRDGGFISAHDYLIASRIAEAVCGGDVEAGAMVSEEWLLALERRAFIELLGTAKTQERIMGMLQTGKPVRN</sequence>
<evidence type="ECO:0000313" key="10">
    <source>
        <dbReference type="EMBL" id="TWG83920.1"/>
    </source>
</evidence>
<evidence type="ECO:0000313" key="11">
    <source>
        <dbReference type="Proteomes" id="UP000318141"/>
    </source>
</evidence>
<dbReference type="SUPFAM" id="SSF52096">
    <property type="entry name" value="ClpP/crotonase"/>
    <property type="match status" value="1"/>
</dbReference>
<dbReference type="InterPro" id="IPR001753">
    <property type="entry name" value="Enoyl-CoA_hydra/iso"/>
</dbReference>
<dbReference type="Gene3D" id="1.10.1040.50">
    <property type="match status" value="1"/>
</dbReference>
<dbReference type="GO" id="GO:0003857">
    <property type="term" value="F:(3S)-3-hydroxyacyl-CoA dehydrogenase (NAD+) activity"/>
    <property type="evidence" value="ECO:0007669"/>
    <property type="project" value="UniProtKB-EC"/>
</dbReference>
<feature type="domain" description="3-hydroxyacyl-CoA dehydrogenase NAD binding" evidence="9">
    <location>
        <begin position="8"/>
        <end position="191"/>
    </location>
</feature>
<evidence type="ECO:0000256" key="1">
    <source>
        <dbReference type="ARBA" id="ARBA00005005"/>
    </source>
</evidence>
<gene>
    <name evidence="10" type="ORF">L602_000300001350</name>
</gene>
<dbReference type="EMBL" id="VLJN01000023">
    <property type="protein sequence ID" value="TWG83920.1"/>
    <property type="molecule type" value="Genomic_DNA"/>
</dbReference>
<name>A0A562BG86_9BURK</name>
<evidence type="ECO:0000256" key="4">
    <source>
        <dbReference type="ARBA" id="ARBA00023002"/>
    </source>
</evidence>
<keyword evidence="11" id="KW-1185">Reference proteome</keyword>
<dbReference type="PANTHER" id="PTHR48075">
    <property type="entry name" value="3-HYDROXYACYL-COA DEHYDROGENASE FAMILY PROTEIN"/>
    <property type="match status" value="1"/>
</dbReference>
<dbReference type="InterPro" id="IPR006176">
    <property type="entry name" value="3-OHacyl-CoA_DH_NAD-bd"/>
</dbReference>
<dbReference type="Proteomes" id="UP000318141">
    <property type="component" value="Unassembled WGS sequence"/>
</dbReference>
<dbReference type="Pfam" id="PF02737">
    <property type="entry name" value="3HCDH_N"/>
    <property type="match status" value="1"/>
</dbReference>
<dbReference type="PANTHER" id="PTHR48075:SF7">
    <property type="entry name" value="3-HYDROXYACYL-COA DEHYDROGENASE-RELATED"/>
    <property type="match status" value="1"/>
</dbReference>